<evidence type="ECO:0000256" key="1">
    <source>
        <dbReference type="SAM" id="MobiDB-lite"/>
    </source>
</evidence>
<reference evidence="2 3" key="1">
    <citation type="submission" date="2024-01" db="EMBL/GenBank/DDBJ databases">
        <title>Genome assemblies of Stephania.</title>
        <authorList>
            <person name="Yang L."/>
        </authorList>
    </citation>
    <scope>NUCLEOTIDE SEQUENCE [LARGE SCALE GENOMIC DNA]</scope>
    <source>
        <strain evidence="2">QJT</strain>
        <tissue evidence="2">Leaf</tissue>
    </source>
</reference>
<feature type="region of interest" description="Disordered" evidence="1">
    <location>
        <begin position="1"/>
        <end position="21"/>
    </location>
</feature>
<evidence type="ECO:0000313" key="2">
    <source>
        <dbReference type="EMBL" id="KAK9103587.1"/>
    </source>
</evidence>
<protein>
    <submittedName>
        <fullName evidence="2">Uncharacterized protein</fullName>
    </submittedName>
</protein>
<accession>A0AAP0HZC4</accession>
<organism evidence="2 3">
    <name type="scientific">Stephania japonica</name>
    <dbReference type="NCBI Taxonomy" id="461633"/>
    <lineage>
        <taxon>Eukaryota</taxon>
        <taxon>Viridiplantae</taxon>
        <taxon>Streptophyta</taxon>
        <taxon>Embryophyta</taxon>
        <taxon>Tracheophyta</taxon>
        <taxon>Spermatophyta</taxon>
        <taxon>Magnoliopsida</taxon>
        <taxon>Ranunculales</taxon>
        <taxon>Menispermaceae</taxon>
        <taxon>Menispermoideae</taxon>
        <taxon>Cissampelideae</taxon>
        <taxon>Stephania</taxon>
    </lineage>
</organism>
<dbReference type="Proteomes" id="UP001417504">
    <property type="component" value="Unassembled WGS sequence"/>
</dbReference>
<comment type="caution">
    <text evidence="2">The sequence shown here is derived from an EMBL/GenBank/DDBJ whole genome shotgun (WGS) entry which is preliminary data.</text>
</comment>
<evidence type="ECO:0000313" key="3">
    <source>
        <dbReference type="Proteomes" id="UP001417504"/>
    </source>
</evidence>
<gene>
    <name evidence="2" type="ORF">Sjap_020841</name>
</gene>
<keyword evidence="3" id="KW-1185">Reference proteome</keyword>
<dbReference type="EMBL" id="JBBNAE010000008">
    <property type="protein sequence ID" value="KAK9103587.1"/>
    <property type="molecule type" value="Genomic_DNA"/>
</dbReference>
<proteinExistence type="predicted"/>
<name>A0AAP0HZC4_9MAGN</name>
<sequence>MQDMKARHKQDREADRESSADLECLRKEMQDRFARLEELISEGVRRGDIRPTSSLTPHYDLGHLRSNQIGINIREDIYIPQALTPIDLNYSH</sequence>
<dbReference type="AlphaFoldDB" id="A0AAP0HZC4"/>
<feature type="compositionally biased region" description="Basic and acidic residues" evidence="1">
    <location>
        <begin position="10"/>
        <end position="21"/>
    </location>
</feature>